<feature type="compositionally biased region" description="Acidic residues" evidence="1">
    <location>
        <begin position="27"/>
        <end position="36"/>
    </location>
</feature>
<dbReference type="AlphaFoldDB" id="A0A8H3XGT8"/>
<feature type="compositionally biased region" description="Basic and acidic residues" evidence="1">
    <location>
        <begin position="96"/>
        <end position="110"/>
    </location>
</feature>
<accession>A0A8H3XGT8</accession>
<proteinExistence type="predicted"/>
<dbReference type="EMBL" id="WTPW01001070">
    <property type="protein sequence ID" value="KAF0458845.1"/>
    <property type="molecule type" value="Genomic_DNA"/>
</dbReference>
<feature type="region of interest" description="Disordered" evidence="1">
    <location>
        <begin position="1"/>
        <end position="58"/>
    </location>
</feature>
<reference evidence="2 3" key="1">
    <citation type="journal article" date="2019" name="Environ. Microbiol.">
        <title>At the nexus of three kingdoms: the genome of the mycorrhizal fungus Gigaspora margarita provides insights into plant, endobacterial and fungal interactions.</title>
        <authorList>
            <person name="Venice F."/>
            <person name="Ghignone S."/>
            <person name="Salvioli di Fossalunga A."/>
            <person name="Amselem J."/>
            <person name="Novero M."/>
            <person name="Xianan X."/>
            <person name="Sedzielewska Toro K."/>
            <person name="Morin E."/>
            <person name="Lipzen A."/>
            <person name="Grigoriev I.V."/>
            <person name="Henrissat B."/>
            <person name="Martin F.M."/>
            <person name="Bonfante P."/>
        </authorList>
    </citation>
    <scope>NUCLEOTIDE SEQUENCE [LARGE SCALE GENOMIC DNA]</scope>
    <source>
        <strain evidence="2 3">BEG34</strain>
    </source>
</reference>
<feature type="region of interest" description="Disordered" evidence="1">
    <location>
        <begin position="96"/>
        <end position="131"/>
    </location>
</feature>
<protein>
    <submittedName>
        <fullName evidence="2">Salt tolerance down-regulator-domain-containing protein</fullName>
    </submittedName>
</protein>
<dbReference type="OrthoDB" id="21629at2759"/>
<feature type="compositionally biased region" description="Polar residues" evidence="1">
    <location>
        <begin position="49"/>
        <end position="58"/>
    </location>
</feature>
<evidence type="ECO:0000313" key="2">
    <source>
        <dbReference type="EMBL" id="KAF0458845.1"/>
    </source>
</evidence>
<sequence length="168" mass="19972">MWSKEQQFGSSTIVYRSDSVAEYNNNDNDEYDDENDDKDKDKDYEGSKHSSNTQKELFNFGNSLTVKEGILTLANDPLKNDRKKFLEMMEQLAERRMQKEEEAANEQRDYEEVDNEYEDNYEKDGEEDTQRNNIWNKADKCSRYLQHKCLNKETKCLPRKSLYSIMAK</sequence>
<feature type="compositionally biased region" description="Acidic residues" evidence="1">
    <location>
        <begin position="111"/>
        <end position="127"/>
    </location>
</feature>
<keyword evidence="3" id="KW-1185">Reference proteome</keyword>
<organism evidence="2 3">
    <name type="scientific">Gigaspora margarita</name>
    <dbReference type="NCBI Taxonomy" id="4874"/>
    <lineage>
        <taxon>Eukaryota</taxon>
        <taxon>Fungi</taxon>
        <taxon>Fungi incertae sedis</taxon>
        <taxon>Mucoromycota</taxon>
        <taxon>Glomeromycotina</taxon>
        <taxon>Glomeromycetes</taxon>
        <taxon>Diversisporales</taxon>
        <taxon>Gigasporaceae</taxon>
        <taxon>Gigaspora</taxon>
    </lineage>
</organism>
<comment type="caution">
    <text evidence="2">The sequence shown here is derived from an EMBL/GenBank/DDBJ whole genome shotgun (WGS) entry which is preliminary data.</text>
</comment>
<feature type="compositionally biased region" description="Basic and acidic residues" evidence="1">
    <location>
        <begin position="37"/>
        <end position="48"/>
    </location>
</feature>
<evidence type="ECO:0000313" key="3">
    <source>
        <dbReference type="Proteomes" id="UP000439903"/>
    </source>
</evidence>
<name>A0A8H3XGT8_GIGMA</name>
<feature type="compositionally biased region" description="Polar residues" evidence="1">
    <location>
        <begin position="1"/>
        <end position="14"/>
    </location>
</feature>
<evidence type="ECO:0000256" key="1">
    <source>
        <dbReference type="SAM" id="MobiDB-lite"/>
    </source>
</evidence>
<gene>
    <name evidence="2" type="ORF">F8M41_000859</name>
</gene>
<dbReference type="Proteomes" id="UP000439903">
    <property type="component" value="Unassembled WGS sequence"/>
</dbReference>